<dbReference type="PANTHER" id="PTHR43819">
    <property type="entry name" value="ARCHAEAL-TYPE GLUTAMATE SYNTHASE [NADPH]"/>
    <property type="match status" value="1"/>
</dbReference>
<dbReference type="InterPro" id="IPR017896">
    <property type="entry name" value="4Fe4S_Fe-S-bd"/>
</dbReference>
<dbReference type="GO" id="GO:0006537">
    <property type="term" value="P:glutamate biosynthetic process"/>
    <property type="evidence" value="ECO:0007669"/>
    <property type="project" value="InterPro"/>
</dbReference>
<dbReference type="SUPFAM" id="SSF51395">
    <property type="entry name" value="FMN-linked oxidoreductases"/>
    <property type="match status" value="1"/>
</dbReference>
<comment type="catalytic activity">
    <reaction evidence="3">
        <text>2 L-glutamate + NADP(+) = L-glutamine + 2-oxoglutarate + NADPH + H(+)</text>
        <dbReference type="Rhea" id="RHEA:15501"/>
        <dbReference type="ChEBI" id="CHEBI:15378"/>
        <dbReference type="ChEBI" id="CHEBI:16810"/>
        <dbReference type="ChEBI" id="CHEBI:29985"/>
        <dbReference type="ChEBI" id="CHEBI:57783"/>
        <dbReference type="ChEBI" id="CHEBI:58349"/>
        <dbReference type="ChEBI" id="CHEBI:58359"/>
        <dbReference type="EC" id="1.4.1.13"/>
    </reaction>
</comment>
<dbReference type="EC" id="1.4.1.13" evidence="2"/>
<dbReference type="GO" id="GO:0004355">
    <property type="term" value="F:glutamate synthase (NADPH) activity"/>
    <property type="evidence" value="ECO:0007669"/>
    <property type="project" value="UniProtKB-EC"/>
</dbReference>
<feature type="compositionally biased region" description="Basic and acidic residues" evidence="4">
    <location>
        <begin position="298"/>
        <end position="313"/>
    </location>
</feature>
<evidence type="ECO:0000259" key="5">
    <source>
        <dbReference type="PROSITE" id="PS51379"/>
    </source>
</evidence>
<dbReference type="PANTHER" id="PTHR43819:SF1">
    <property type="entry name" value="ARCHAEAL-TYPE GLUTAMATE SYNTHASE [NADPH]"/>
    <property type="match status" value="1"/>
</dbReference>
<dbReference type="InterPro" id="IPR002932">
    <property type="entry name" value="Glu_synthdom"/>
</dbReference>
<evidence type="ECO:0000313" key="6">
    <source>
        <dbReference type="EMBL" id="PIS16144.1"/>
    </source>
</evidence>
<evidence type="ECO:0000256" key="3">
    <source>
        <dbReference type="ARBA" id="ARBA00048151"/>
    </source>
</evidence>
<dbReference type="Pfam" id="PF01645">
    <property type="entry name" value="Glu_synthase"/>
    <property type="match status" value="1"/>
</dbReference>
<evidence type="ECO:0000313" key="7">
    <source>
        <dbReference type="Proteomes" id="UP000229080"/>
    </source>
</evidence>
<evidence type="ECO:0000256" key="2">
    <source>
        <dbReference type="ARBA" id="ARBA00012079"/>
    </source>
</evidence>
<organism evidence="6 7">
    <name type="scientific">Candidatus Portnoybacteria bacterium CG09_land_8_20_14_0_10_44_13</name>
    <dbReference type="NCBI Taxonomy" id="1974811"/>
    <lineage>
        <taxon>Bacteria</taxon>
        <taxon>Candidatus Portnoyibacteriota</taxon>
    </lineage>
</organism>
<reference evidence="7" key="1">
    <citation type="submission" date="2017-09" db="EMBL/GenBank/DDBJ databases">
        <title>Depth-based differentiation of microbial function through sediment-hosted aquifers and enrichment of novel symbionts in the deep terrestrial subsurface.</title>
        <authorList>
            <person name="Probst A.J."/>
            <person name="Ladd B."/>
            <person name="Jarett J.K."/>
            <person name="Geller-Mcgrath D.E."/>
            <person name="Sieber C.M.K."/>
            <person name="Emerson J.B."/>
            <person name="Anantharaman K."/>
            <person name="Thomas B.C."/>
            <person name="Malmstrom R."/>
            <person name="Stieglmeier M."/>
            <person name="Klingl A."/>
            <person name="Woyke T."/>
            <person name="Ryan C.M."/>
            <person name="Banfield J.F."/>
        </authorList>
    </citation>
    <scope>NUCLEOTIDE SEQUENCE [LARGE SCALE GENOMIC DNA]</scope>
</reference>
<proteinExistence type="inferred from homology"/>
<sequence>MIAQYSTGRFGVDEDYLRRADAVEIKFGQGAKPGQGGLLPGDKVTEKIAAIRKVPTGQPVHSPPAHPDIFNSDDLKRKIDWLRGITDGKPIIVKIAACDLFADLPLIVRAGPDVISIDGGQGGTGAAPKVMLEHTGIPALPALIEVRWILDQLKAPQELWIAGGIENGHDMAVCLALGADTVFVGVALLNAMGCISCGQCYKGKCPFGIATQDLELEKKLNVDEAAQKVANFFLKCNEEVKMLAAACGYDDIHKLSVEDLRALTFEAQVITGIPMSGGSAIMAWMQQQQQRKQQGCDGHGHEHGKPPEDGLDF</sequence>
<accession>A0A2H0WU04</accession>
<evidence type="ECO:0000256" key="4">
    <source>
        <dbReference type="SAM" id="MobiDB-lite"/>
    </source>
</evidence>
<dbReference type="InterPro" id="IPR013785">
    <property type="entry name" value="Aldolase_TIM"/>
</dbReference>
<dbReference type="PROSITE" id="PS51379">
    <property type="entry name" value="4FE4S_FER_2"/>
    <property type="match status" value="1"/>
</dbReference>
<comment type="similarity">
    <text evidence="1">Belongs to the glutamate synthase family.</text>
</comment>
<dbReference type="CDD" id="cd02808">
    <property type="entry name" value="GltS_FMN"/>
    <property type="match status" value="1"/>
</dbReference>
<evidence type="ECO:0000256" key="1">
    <source>
        <dbReference type="ARBA" id="ARBA00009716"/>
    </source>
</evidence>
<protein>
    <recommendedName>
        <fullName evidence="2">glutamate synthase (NADPH)</fullName>
        <ecNumber evidence="2">1.4.1.13</ecNumber>
    </recommendedName>
</protein>
<feature type="domain" description="4Fe-4S ferredoxin-type" evidence="5">
    <location>
        <begin position="185"/>
        <end position="215"/>
    </location>
</feature>
<name>A0A2H0WU04_9BACT</name>
<dbReference type="AlphaFoldDB" id="A0A2H0WU04"/>
<gene>
    <name evidence="6" type="ORF">COT61_05555</name>
</gene>
<dbReference type="EMBL" id="PEZF01000193">
    <property type="protein sequence ID" value="PIS16144.1"/>
    <property type="molecule type" value="Genomic_DNA"/>
</dbReference>
<dbReference type="Proteomes" id="UP000229080">
    <property type="component" value="Unassembled WGS sequence"/>
</dbReference>
<dbReference type="Gene3D" id="3.20.20.70">
    <property type="entry name" value="Aldolase class I"/>
    <property type="match status" value="1"/>
</dbReference>
<feature type="region of interest" description="Disordered" evidence="4">
    <location>
        <begin position="292"/>
        <end position="313"/>
    </location>
</feature>
<comment type="caution">
    <text evidence="6">The sequence shown here is derived from an EMBL/GenBank/DDBJ whole genome shotgun (WGS) entry which is preliminary data.</text>
</comment>